<evidence type="ECO:0000313" key="1">
    <source>
        <dbReference type="EMBL" id="EMI18645.1"/>
    </source>
</evidence>
<comment type="caution">
    <text evidence="1">The sequence shown here is derived from an EMBL/GenBank/DDBJ whole genome shotgun (WGS) entry which is preliminary data.</text>
</comment>
<protein>
    <submittedName>
        <fullName evidence="1">Uncharacterized protein</fullName>
    </submittedName>
</protein>
<proteinExistence type="predicted"/>
<keyword evidence="2" id="KW-1185">Reference proteome</keyword>
<dbReference type="AlphaFoldDB" id="M5RH25"/>
<reference evidence="1 2" key="1">
    <citation type="journal article" date="2013" name="Mar. Genomics">
        <title>Expression of sulfatases in Rhodopirellula baltica and the diversity of sulfatases in the genus Rhodopirellula.</title>
        <authorList>
            <person name="Wegner C.E."/>
            <person name="Richter-Heitmann T."/>
            <person name="Klindworth A."/>
            <person name="Klockow C."/>
            <person name="Richter M."/>
            <person name="Achstetter T."/>
            <person name="Glockner F.O."/>
            <person name="Harder J."/>
        </authorList>
    </citation>
    <scope>NUCLEOTIDE SEQUENCE [LARGE SCALE GENOMIC DNA]</scope>
    <source>
        <strain evidence="1 2">SM1</strain>
    </source>
</reference>
<dbReference type="EMBL" id="ANOG01000632">
    <property type="protein sequence ID" value="EMI18645.1"/>
    <property type="molecule type" value="Genomic_DNA"/>
</dbReference>
<sequence length="44" mass="4643">MIGKPIATNNAAEVTQNQESLGWLAVLANAVKVVDVTSNASFNR</sequence>
<dbReference type="PATRIC" id="fig|1265738.3.peg.4436"/>
<organism evidence="1 2">
    <name type="scientific">Rhodopirellula maiorica SM1</name>
    <dbReference type="NCBI Taxonomy" id="1265738"/>
    <lineage>
        <taxon>Bacteria</taxon>
        <taxon>Pseudomonadati</taxon>
        <taxon>Planctomycetota</taxon>
        <taxon>Planctomycetia</taxon>
        <taxon>Pirellulales</taxon>
        <taxon>Pirellulaceae</taxon>
        <taxon>Novipirellula</taxon>
    </lineage>
</organism>
<gene>
    <name evidence="1" type="ORF">RMSM_04421</name>
</gene>
<evidence type="ECO:0000313" key="2">
    <source>
        <dbReference type="Proteomes" id="UP000011991"/>
    </source>
</evidence>
<accession>M5RH25</accession>
<name>M5RH25_9BACT</name>
<dbReference type="Proteomes" id="UP000011991">
    <property type="component" value="Unassembled WGS sequence"/>
</dbReference>